<dbReference type="Gene3D" id="1.10.150.250">
    <property type="entry name" value="Flavinator of succinate dehydrogenase"/>
    <property type="match status" value="1"/>
</dbReference>
<reference evidence="6 9" key="3">
    <citation type="submission" date="2019-12" db="EMBL/GenBank/DDBJ databases">
        <title>Functional and genomic insights into the Sphingobium yanoikuyae YC-JY1, a bacterium efficiently degrading bisphenol A.</title>
        <authorList>
            <person name="Jia Y."/>
            <person name="Li X."/>
            <person name="Wang J."/>
            <person name="Eltoukhy A."/>
            <person name="Lamraoui I."/>
            <person name="Yan Y."/>
        </authorList>
    </citation>
    <scope>NUCLEOTIDE SEQUENCE [LARGE SCALE GENOMIC DNA]</scope>
    <source>
        <strain evidence="6 9">YC-JY1</strain>
    </source>
</reference>
<proteinExistence type="inferred from homology"/>
<evidence type="ECO:0000256" key="1">
    <source>
        <dbReference type="ARBA" id="ARBA00008571"/>
    </source>
</evidence>
<dbReference type="EMBL" id="CP033230">
    <property type="protein sequence ID" value="AYO76769.1"/>
    <property type="molecule type" value="Genomic_DNA"/>
</dbReference>
<evidence type="ECO:0000256" key="3">
    <source>
        <dbReference type="ARBA" id="ARBA00023186"/>
    </source>
</evidence>
<dbReference type="eggNOG" id="COG2938">
    <property type="taxonomic scope" value="Bacteria"/>
</dbReference>
<dbReference type="Proteomes" id="UP000028534">
    <property type="component" value="Unassembled WGS sequence"/>
</dbReference>
<reference evidence="4 8" key="2">
    <citation type="submission" date="2018-10" db="EMBL/GenBank/DDBJ databases">
        <title>Characterization and genome analysis of a novel bacterium Sphingobium yanoikuyae SJTF8 capable of degrading PAHs.</title>
        <authorList>
            <person name="Yin C."/>
            <person name="Xiong W."/>
            <person name="Liang R."/>
        </authorList>
    </citation>
    <scope>NUCLEOTIDE SEQUENCE [LARGE SCALE GENOMIC DNA]</scope>
    <source>
        <strain evidence="4 8">SJTF8</strain>
    </source>
</reference>
<evidence type="ECO:0000256" key="2">
    <source>
        <dbReference type="ARBA" id="ARBA00019418"/>
    </source>
</evidence>
<reference evidence="5 7" key="1">
    <citation type="submission" date="2014-03" db="EMBL/GenBank/DDBJ databases">
        <title>Genome sequence of Sphingobium yanoikuyae B1.</title>
        <authorList>
            <person name="Gan H.M."/>
            <person name="Gan H.Y."/>
            <person name="Savka M.A."/>
        </authorList>
    </citation>
    <scope>NUCLEOTIDE SEQUENCE [LARGE SCALE GENOMIC DNA]</scope>
    <source>
        <strain evidence="5 7">B1</strain>
    </source>
</reference>
<dbReference type="RefSeq" id="WP_037511799.1">
    <property type="nucleotide sequence ID" value="NZ_CAIGKD010000017.1"/>
</dbReference>
<comment type="similarity">
    <text evidence="1">Belongs to the SdhE FAD assembly factor family.</text>
</comment>
<dbReference type="InterPro" id="IPR036714">
    <property type="entry name" value="SDH_sf"/>
</dbReference>
<dbReference type="EMBL" id="CP047218">
    <property type="protein sequence ID" value="QHD66787.1"/>
    <property type="molecule type" value="Genomic_DNA"/>
</dbReference>
<evidence type="ECO:0000313" key="4">
    <source>
        <dbReference type="EMBL" id="AYO76769.1"/>
    </source>
</evidence>
<evidence type="ECO:0000313" key="9">
    <source>
        <dbReference type="Proteomes" id="UP000464086"/>
    </source>
</evidence>
<sequence length="88" mass="10613">MNDNPLMRRLKFRAWHRGTREADYTVGGFFERYHASWNEEQIAWFERFMDEQDADIIGWALGTIPVPDEWKGPMMDQFLKLDFVKIEN</sequence>
<accession>A0A085K0Z1</accession>
<dbReference type="AlphaFoldDB" id="A0A085K0Z1"/>
<dbReference type="InterPro" id="IPR005631">
    <property type="entry name" value="SDH"/>
</dbReference>
<dbReference type="Proteomes" id="UP000280708">
    <property type="component" value="Chromosome"/>
</dbReference>
<evidence type="ECO:0000313" key="5">
    <source>
        <dbReference type="EMBL" id="KEZ18105.1"/>
    </source>
</evidence>
<keyword evidence="3" id="KW-0143">Chaperone</keyword>
<evidence type="ECO:0000313" key="8">
    <source>
        <dbReference type="Proteomes" id="UP000280708"/>
    </source>
</evidence>
<dbReference type="Proteomes" id="UP000464086">
    <property type="component" value="Chromosome"/>
</dbReference>
<dbReference type="EMBL" id="JGVR01000018">
    <property type="protein sequence ID" value="KEZ18105.1"/>
    <property type="molecule type" value="Genomic_DNA"/>
</dbReference>
<name>A0A085K0Z1_SPHYA</name>
<dbReference type="Pfam" id="PF03937">
    <property type="entry name" value="Sdh5"/>
    <property type="match status" value="1"/>
</dbReference>
<dbReference type="STRING" id="13690.AX777_19905"/>
<gene>
    <name evidence="5" type="ORF">CP98_02942</name>
    <name evidence="4" type="ORF">EBF16_07340</name>
    <name evidence="6" type="ORF">GS397_06845</name>
</gene>
<dbReference type="SUPFAM" id="SSF109910">
    <property type="entry name" value="YgfY-like"/>
    <property type="match status" value="1"/>
</dbReference>
<protein>
    <recommendedName>
        <fullName evidence="2">FAD assembly factor SdhE</fullName>
    </recommendedName>
</protein>
<evidence type="ECO:0000313" key="7">
    <source>
        <dbReference type="Proteomes" id="UP000028534"/>
    </source>
</evidence>
<dbReference type="PATRIC" id="fig|13690.10.peg.3020"/>
<organism evidence="5 7">
    <name type="scientific">Sphingobium yanoikuyae</name>
    <name type="common">Sphingomonas yanoikuyae</name>
    <dbReference type="NCBI Taxonomy" id="13690"/>
    <lineage>
        <taxon>Bacteria</taxon>
        <taxon>Pseudomonadati</taxon>
        <taxon>Pseudomonadota</taxon>
        <taxon>Alphaproteobacteria</taxon>
        <taxon>Sphingomonadales</taxon>
        <taxon>Sphingomonadaceae</taxon>
        <taxon>Sphingobium</taxon>
    </lineage>
</organism>
<evidence type="ECO:0000313" key="6">
    <source>
        <dbReference type="EMBL" id="QHD66787.1"/>
    </source>
</evidence>